<keyword evidence="6" id="KW-0969">Cilium</keyword>
<proteinExistence type="inferred from homology"/>
<dbReference type="GO" id="GO:0044780">
    <property type="term" value="P:bacterial-type flagellum assembly"/>
    <property type="evidence" value="ECO:0007669"/>
    <property type="project" value="InterPro"/>
</dbReference>
<dbReference type="SUPFAM" id="SSF101116">
    <property type="entry name" value="Flagellar export chaperone FliS"/>
    <property type="match status" value="1"/>
</dbReference>
<dbReference type="CDD" id="cd16098">
    <property type="entry name" value="FliS"/>
    <property type="match status" value="1"/>
</dbReference>
<gene>
    <name evidence="6" type="primary">fliS</name>
    <name evidence="6" type="ORF">KHA97_10625</name>
</gene>
<dbReference type="PANTHER" id="PTHR34773">
    <property type="entry name" value="FLAGELLAR SECRETION CHAPERONE FLIS"/>
    <property type="match status" value="1"/>
</dbReference>
<dbReference type="Pfam" id="PF02561">
    <property type="entry name" value="FliS"/>
    <property type="match status" value="1"/>
</dbReference>
<dbReference type="Proteomes" id="UP000681414">
    <property type="component" value="Unassembled WGS sequence"/>
</dbReference>
<dbReference type="GO" id="GO:0071973">
    <property type="term" value="P:bacterial-type flagellum-dependent cell motility"/>
    <property type="evidence" value="ECO:0007669"/>
    <property type="project" value="TreeGrafter"/>
</dbReference>
<evidence type="ECO:0000256" key="1">
    <source>
        <dbReference type="ARBA" id="ARBA00004514"/>
    </source>
</evidence>
<dbReference type="InterPro" id="IPR036584">
    <property type="entry name" value="FliS_sf"/>
</dbReference>
<evidence type="ECO:0000313" key="6">
    <source>
        <dbReference type="EMBL" id="MBS4195511.1"/>
    </source>
</evidence>
<name>A0A942TEX5_9BACI</name>
<protein>
    <submittedName>
        <fullName evidence="6">Flagellar export chaperone FliS</fullName>
    </submittedName>
</protein>
<reference evidence="6 7" key="1">
    <citation type="submission" date="2021-05" db="EMBL/GenBank/DDBJ databases">
        <title>Novel Bacillus species.</title>
        <authorList>
            <person name="Liu G."/>
        </authorList>
    </citation>
    <scope>NUCLEOTIDE SEQUENCE [LARGE SCALE GENOMIC DNA]</scope>
    <source>
        <strain evidence="7">FJAT-49780</strain>
    </source>
</reference>
<evidence type="ECO:0000256" key="4">
    <source>
        <dbReference type="ARBA" id="ARBA00022795"/>
    </source>
</evidence>
<comment type="subcellular location">
    <subcellularLocation>
        <location evidence="1">Cytoplasm</location>
        <location evidence="1">Cytosol</location>
    </subcellularLocation>
</comment>
<dbReference type="InterPro" id="IPR003713">
    <property type="entry name" value="FliS"/>
</dbReference>
<evidence type="ECO:0000256" key="3">
    <source>
        <dbReference type="ARBA" id="ARBA00022490"/>
    </source>
</evidence>
<keyword evidence="7" id="KW-1185">Reference proteome</keyword>
<keyword evidence="5" id="KW-0143">Chaperone</keyword>
<keyword evidence="4" id="KW-1005">Bacterial flagellum biogenesis</keyword>
<dbReference type="EMBL" id="JAGYPG010000002">
    <property type="protein sequence ID" value="MBS4195511.1"/>
    <property type="molecule type" value="Genomic_DNA"/>
</dbReference>
<dbReference type="RefSeq" id="WP_213124726.1">
    <property type="nucleotide sequence ID" value="NZ_JAGYPG010000002.1"/>
</dbReference>
<comment type="caution">
    <text evidence="6">The sequence shown here is derived from an EMBL/GenBank/DDBJ whole genome shotgun (WGS) entry which is preliminary data.</text>
</comment>
<dbReference type="GO" id="GO:0005829">
    <property type="term" value="C:cytosol"/>
    <property type="evidence" value="ECO:0007669"/>
    <property type="project" value="UniProtKB-SubCell"/>
</dbReference>
<evidence type="ECO:0000256" key="2">
    <source>
        <dbReference type="ARBA" id="ARBA00008787"/>
    </source>
</evidence>
<keyword evidence="3" id="KW-0963">Cytoplasm</keyword>
<sequence>MDFLTKELIYQKTPQQLTAFLYEACIGHLNEAIECIETQKYPEANTKLQKVNDIIERLGVGLNYEAGTIANQLDTLYNYMANQVIMGNLKKDIPILQEVLSILEQLASAWNEAMLMEITDGQRELYRKTSAYEKNVMVTSRD</sequence>
<comment type="similarity">
    <text evidence="2">Belongs to the FliS family.</text>
</comment>
<dbReference type="PANTHER" id="PTHR34773:SF1">
    <property type="entry name" value="FLAGELLAR SECRETION CHAPERONE FLIS"/>
    <property type="match status" value="1"/>
</dbReference>
<keyword evidence="6" id="KW-0966">Cell projection</keyword>
<dbReference type="Gene3D" id="1.20.120.340">
    <property type="entry name" value="Flagellar protein FliS"/>
    <property type="match status" value="1"/>
</dbReference>
<evidence type="ECO:0000256" key="5">
    <source>
        <dbReference type="ARBA" id="ARBA00023186"/>
    </source>
</evidence>
<dbReference type="NCBIfam" id="TIGR00208">
    <property type="entry name" value="fliS"/>
    <property type="match status" value="1"/>
</dbReference>
<keyword evidence="6" id="KW-0282">Flagellum</keyword>
<dbReference type="AlphaFoldDB" id="A0A942TEX5"/>
<evidence type="ECO:0000313" key="7">
    <source>
        <dbReference type="Proteomes" id="UP000681414"/>
    </source>
</evidence>
<organism evidence="6 7">
    <name type="scientific">Lederbergia citri</name>
    <dbReference type="NCBI Taxonomy" id="2833580"/>
    <lineage>
        <taxon>Bacteria</taxon>
        <taxon>Bacillati</taxon>
        <taxon>Bacillota</taxon>
        <taxon>Bacilli</taxon>
        <taxon>Bacillales</taxon>
        <taxon>Bacillaceae</taxon>
        <taxon>Lederbergia</taxon>
    </lineage>
</organism>
<accession>A0A942TEX5</accession>